<comment type="caution">
    <text evidence="4">The sequence shown here is derived from an EMBL/GenBank/DDBJ whole genome shotgun (WGS) entry which is preliminary data.</text>
</comment>
<keyword evidence="1" id="KW-0732">Signal</keyword>
<dbReference type="Pfam" id="PF07589">
    <property type="entry name" value="PEP-CTERM"/>
    <property type="match status" value="1"/>
</dbReference>
<dbReference type="InterPro" id="IPR052559">
    <property type="entry name" value="V-haloperoxidase"/>
</dbReference>
<dbReference type="NCBIfam" id="NF035944">
    <property type="entry name" value="PEPxxWA-CTERM"/>
    <property type="match status" value="1"/>
</dbReference>
<dbReference type="AlphaFoldDB" id="A0A0E9MNX3"/>
<dbReference type="PANTHER" id="PTHR34599:SF1">
    <property type="entry name" value="PHOSPHATIDIC ACID PHOSPHATASE TYPE 2_HALOPEROXIDASE DOMAIN-CONTAINING PROTEIN"/>
    <property type="match status" value="1"/>
</dbReference>
<evidence type="ECO:0000313" key="5">
    <source>
        <dbReference type="Proteomes" id="UP000033202"/>
    </source>
</evidence>
<dbReference type="EMBL" id="BBWU01000028">
    <property type="protein sequence ID" value="GAO39208.1"/>
    <property type="molecule type" value="Genomic_DNA"/>
</dbReference>
<keyword evidence="5" id="KW-1185">Reference proteome</keyword>
<feature type="domain" description="Ice-binding protein C-terminal" evidence="3">
    <location>
        <begin position="407"/>
        <end position="431"/>
    </location>
</feature>
<reference evidence="4 5" key="1">
    <citation type="submission" date="2015-04" db="EMBL/GenBank/DDBJ databases">
        <title>Whole genome shotgun sequence of Sphingomonas changbaiensis NBRC 104936.</title>
        <authorList>
            <person name="Katano-Makiyama Y."/>
            <person name="Hosoyama A."/>
            <person name="Hashimoto M."/>
            <person name="Noguchi M."/>
            <person name="Tsuchikane K."/>
            <person name="Ohji S."/>
            <person name="Yamazoe A."/>
            <person name="Ichikawa N."/>
            <person name="Kimura A."/>
            <person name="Fujita N."/>
        </authorList>
    </citation>
    <scope>NUCLEOTIDE SEQUENCE [LARGE SCALE GENOMIC DNA]</scope>
    <source>
        <strain evidence="4 5">NBRC 104936</strain>
    </source>
</reference>
<feature type="chain" id="PRO_5002429572" description="Phosphatidic acid phosphatase type 2/haloperoxidase domain-containing protein" evidence="1">
    <location>
        <begin position="19"/>
        <end position="438"/>
    </location>
</feature>
<dbReference type="NCBIfam" id="TIGR02595">
    <property type="entry name" value="PEP_CTERM"/>
    <property type="match status" value="1"/>
</dbReference>
<dbReference type="InterPro" id="IPR036938">
    <property type="entry name" value="PAP2/HPO_sf"/>
</dbReference>
<dbReference type="Proteomes" id="UP000033202">
    <property type="component" value="Unassembled WGS sequence"/>
</dbReference>
<evidence type="ECO:0000259" key="3">
    <source>
        <dbReference type="Pfam" id="PF07589"/>
    </source>
</evidence>
<organism evidence="4 5">
    <name type="scientific">Sphingomonas changbaiensis NBRC 104936</name>
    <dbReference type="NCBI Taxonomy" id="1219043"/>
    <lineage>
        <taxon>Bacteria</taxon>
        <taxon>Pseudomonadati</taxon>
        <taxon>Pseudomonadota</taxon>
        <taxon>Alphaproteobacteria</taxon>
        <taxon>Sphingomonadales</taxon>
        <taxon>Sphingomonadaceae</taxon>
        <taxon>Sphingomonas</taxon>
    </lineage>
</organism>
<dbReference type="Pfam" id="PF01569">
    <property type="entry name" value="PAP2"/>
    <property type="match status" value="1"/>
</dbReference>
<accession>A0A0E9MNX3</accession>
<evidence type="ECO:0000256" key="1">
    <source>
        <dbReference type="SAM" id="SignalP"/>
    </source>
</evidence>
<dbReference type="RefSeq" id="WP_052733824.1">
    <property type="nucleotide sequence ID" value="NZ_BBWU01000028.1"/>
</dbReference>
<proteinExistence type="predicted"/>
<dbReference type="InterPro" id="IPR000326">
    <property type="entry name" value="PAP2/HPO"/>
</dbReference>
<evidence type="ECO:0000259" key="2">
    <source>
        <dbReference type="Pfam" id="PF01569"/>
    </source>
</evidence>
<name>A0A0E9MNX3_9SPHN</name>
<dbReference type="Gene3D" id="1.10.606.20">
    <property type="match status" value="1"/>
</dbReference>
<dbReference type="CDD" id="cd03398">
    <property type="entry name" value="PAP2_haloperoxidase"/>
    <property type="match status" value="1"/>
</dbReference>
<feature type="domain" description="Phosphatidic acid phosphatase type 2/haloperoxidase" evidence="2">
    <location>
        <begin position="270"/>
        <end position="401"/>
    </location>
</feature>
<sequence>MKTSVKATLALATALAWAGPIGAAITVNDDPVLYWNDLAVRTFGGNPLTQSRAVAMVNTAMYDAVNRTYNGAGHYYNQGVTAPGGNVRAAASVAAHDVLVAVDPSHASTYDAALASSLALVGAGMAKANGQATGAAYASAMLANRQNDGSTAVVSYTPGTLPGQWRPTPPNNLPAAAPQWADVKPFLMMANDQFRAAPPPALTSAEYTAAFNEVKAIGAHDSAIRTVDQTDSALFWDTSNGLTWIRIGVDVIADDHLSTFNNARVLAKLSTAIADSFVSVWDTKYEYNFWRPITAIRGAGTDGNDDTEADANWSPLFGTPNHPSYASAHSIQSGAAAAVLLDLVADQSFCNTIGPDTRCFAGLAQAAQDAADSRLWGGIHWRFDNEAGLTAGGQIGRFALAQDAFNPVPEPASWAMMIMGFGIAGATMRRRMPRVAYA</sequence>
<dbReference type="SUPFAM" id="SSF48317">
    <property type="entry name" value="Acid phosphatase/Vanadium-dependent haloperoxidase"/>
    <property type="match status" value="1"/>
</dbReference>
<dbReference type="PANTHER" id="PTHR34599">
    <property type="entry name" value="PEROXIDASE-RELATED"/>
    <property type="match status" value="1"/>
</dbReference>
<evidence type="ECO:0008006" key="6">
    <source>
        <dbReference type="Google" id="ProtNLM"/>
    </source>
</evidence>
<dbReference type="OrthoDB" id="103227at2"/>
<dbReference type="STRING" id="1219043.SCH01S_28_00670"/>
<protein>
    <recommendedName>
        <fullName evidence="6">Phosphatidic acid phosphatase type 2/haloperoxidase domain-containing protein</fullName>
    </recommendedName>
</protein>
<feature type="signal peptide" evidence="1">
    <location>
        <begin position="1"/>
        <end position="18"/>
    </location>
</feature>
<evidence type="ECO:0000313" key="4">
    <source>
        <dbReference type="EMBL" id="GAO39208.1"/>
    </source>
</evidence>
<gene>
    <name evidence="4" type="ORF">SCH01S_28_00670</name>
</gene>
<dbReference type="InterPro" id="IPR013424">
    <property type="entry name" value="Ice-binding_C"/>
</dbReference>